<keyword evidence="2" id="KW-0238">DNA-binding</keyword>
<feature type="domain" description="HTH marR-type" evidence="4">
    <location>
        <begin position="9"/>
        <end position="140"/>
    </location>
</feature>
<evidence type="ECO:0000259" key="4">
    <source>
        <dbReference type="PROSITE" id="PS50995"/>
    </source>
</evidence>
<dbReference type="InterPro" id="IPR036388">
    <property type="entry name" value="WH-like_DNA-bd_sf"/>
</dbReference>
<dbReference type="PRINTS" id="PR00598">
    <property type="entry name" value="HTHMARR"/>
</dbReference>
<organism evidence="5 6">
    <name type="scientific">Alicyclobacillus ferrooxydans</name>
    <dbReference type="NCBI Taxonomy" id="471514"/>
    <lineage>
        <taxon>Bacteria</taxon>
        <taxon>Bacillati</taxon>
        <taxon>Bacillota</taxon>
        <taxon>Bacilli</taxon>
        <taxon>Bacillales</taxon>
        <taxon>Alicyclobacillaceae</taxon>
        <taxon>Alicyclobacillus</taxon>
    </lineage>
</organism>
<evidence type="ECO:0000256" key="2">
    <source>
        <dbReference type="ARBA" id="ARBA00023125"/>
    </source>
</evidence>
<proteinExistence type="predicted"/>
<reference evidence="5 6" key="1">
    <citation type="submission" date="2015-09" db="EMBL/GenBank/DDBJ databases">
        <title>Draft genome sequence of Alicyclobacillus ferrooxydans DSM 22381.</title>
        <authorList>
            <person name="Hemp J."/>
        </authorList>
    </citation>
    <scope>NUCLEOTIDE SEQUENCE [LARGE SCALE GENOMIC DNA]</scope>
    <source>
        <strain evidence="5 6">TC-34</strain>
    </source>
</reference>
<keyword evidence="6" id="KW-1185">Reference proteome</keyword>
<evidence type="ECO:0000313" key="5">
    <source>
        <dbReference type="EMBL" id="KPV43105.1"/>
    </source>
</evidence>
<dbReference type="STRING" id="471514.AN477_14335"/>
<dbReference type="Proteomes" id="UP000050482">
    <property type="component" value="Unassembled WGS sequence"/>
</dbReference>
<dbReference type="InterPro" id="IPR036390">
    <property type="entry name" value="WH_DNA-bd_sf"/>
</dbReference>
<dbReference type="RefSeq" id="WP_054969847.1">
    <property type="nucleotide sequence ID" value="NZ_LJCO01000058.1"/>
</dbReference>
<comment type="caution">
    <text evidence="5">The sequence shown here is derived from an EMBL/GenBank/DDBJ whole genome shotgun (WGS) entry which is preliminary data.</text>
</comment>
<dbReference type="PATRIC" id="fig|471514.4.peg.2242"/>
<name>A0A0P9CTW2_9BACL</name>
<dbReference type="Gene3D" id="1.10.10.10">
    <property type="entry name" value="Winged helix-like DNA-binding domain superfamily/Winged helix DNA-binding domain"/>
    <property type="match status" value="1"/>
</dbReference>
<dbReference type="GO" id="GO:0003700">
    <property type="term" value="F:DNA-binding transcription factor activity"/>
    <property type="evidence" value="ECO:0007669"/>
    <property type="project" value="InterPro"/>
</dbReference>
<protein>
    <recommendedName>
        <fullName evidence="4">HTH marR-type domain-containing protein</fullName>
    </recommendedName>
</protein>
<dbReference type="PROSITE" id="PS50995">
    <property type="entry name" value="HTH_MARR_2"/>
    <property type="match status" value="1"/>
</dbReference>
<dbReference type="InterPro" id="IPR000835">
    <property type="entry name" value="HTH_MarR-typ"/>
</dbReference>
<evidence type="ECO:0000313" key="6">
    <source>
        <dbReference type="Proteomes" id="UP000050482"/>
    </source>
</evidence>
<gene>
    <name evidence="5" type="ORF">AN477_14335</name>
</gene>
<dbReference type="AlphaFoldDB" id="A0A0P9CTW2"/>
<dbReference type="SMART" id="SM00347">
    <property type="entry name" value="HTH_MARR"/>
    <property type="match status" value="1"/>
</dbReference>
<evidence type="ECO:0000256" key="3">
    <source>
        <dbReference type="ARBA" id="ARBA00023163"/>
    </source>
</evidence>
<dbReference type="SUPFAM" id="SSF46785">
    <property type="entry name" value="Winged helix' DNA-binding domain"/>
    <property type="match status" value="1"/>
</dbReference>
<sequence>MHQNIDDLTDRFEKSLFVLSKTLGPELIRRTQTDLTPSQVFMLYFIRQENQCNVSKLAEKMEVAPSAITVMLDRLENHGFVHRVRDKGDRRVVIAELTTAGEERLNQVVGVQKQIEQYCLAQLDVNELESFVHTLESLASIARMMEPQEVIGSKWIGLSNTEDK</sequence>
<dbReference type="PANTHER" id="PTHR42756">
    <property type="entry name" value="TRANSCRIPTIONAL REGULATOR, MARR"/>
    <property type="match status" value="1"/>
</dbReference>
<dbReference type="OrthoDB" id="327696at2"/>
<dbReference type="PANTHER" id="PTHR42756:SF1">
    <property type="entry name" value="TRANSCRIPTIONAL REPRESSOR OF EMRAB OPERON"/>
    <property type="match status" value="1"/>
</dbReference>
<keyword evidence="3" id="KW-0804">Transcription</keyword>
<dbReference type="GO" id="GO:0003677">
    <property type="term" value="F:DNA binding"/>
    <property type="evidence" value="ECO:0007669"/>
    <property type="project" value="UniProtKB-KW"/>
</dbReference>
<evidence type="ECO:0000256" key="1">
    <source>
        <dbReference type="ARBA" id="ARBA00023015"/>
    </source>
</evidence>
<keyword evidence="1" id="KW-0805">Transcription regulation</keyword>
<dbReference type="EMBL" id="LJCO01000058">
    <property type="protein sequence ID" value="KPV43105.1"/>
    <property type="molecule type" value="Genomic_DNA"/>
</dbReference>
<accession>A0A0P9CTW2</accession>
<dbReference type="Pfam" id="PF01047">
    <property type="entry name" value="MarR"/>
    <property type="match status" value="1"/>
</dbReference>